<protein>
    <submittedName>
        <fullName evidence="2">Uncharacterized protein</fullName>
    </submittedName>
</protein>
<feature type="region of interest" description="Disordered" evidence="1">
    <location>
        <begin position="755"/>
        <end position="775"/>
    </location>
</feature>
<gene>
    <name evidence="2" type="ORF">Daesc_003571</name>
</gene>
<feature type="region of interest" description="Disordered" evidence="1">
    <location>
        <begin position="817"/>
        <end position="874"/>
    </location>
</feature>
<accession>A0AAX6MTU4</accession>
<comment type="caution">
    <text evidence="2">The sequence shown here is derived from an EMBL/GenBank/DDBJ whole genome shotgun (WGS) entry which is preliminary data.</text>
</comment>
<sequence length="1055" mass="116968">MSVFCCYRARRAASREPGQDIIELPTRPPRVKLPNPPFSTSEAQLPSPEAIATESPSLLRNQIPEATVDPTILEIEDSDDDEPVRSTRNSSTGTLGAIRTRFIRRLSQKSESKRHSQLSLGTSDEEIARRAELRRLMRKRIQEELKSEEERECVQAKAGHAEEPKSDGTTNVELPRGGPRDNIEFCVLDVNETNPQDNTCGTPDVMLLALPTSSSQPRISLRRCSYPGSSSVSRDHEDAVIDNRGIVMKERSSLPRFPSSPQLTPVHIPSARGSESLCSWRLSYSAEQLARYIGTPEPVKPEETYELAEINTRSDIVDGQDEYVNQLDDDFIHAQKPVMSQEPDEDGVRDKSTLRDIEQQIQGDGENSESMYSAAPDDASSNYDSPLDMWLRSQELQSASATPSRKTSNMVQQVVPKTSGFNEPQEASVKLAGTQYGPLEVQSQKSNADMKANKVRTPNNRPNNLIRRPNNGFDGRALGSTNQGEKAPSSLYTSSRYSTGPNSCQTATKESRLNLTELLGGRKTVAPFLGLNPSSRATDVEKSDVSSYKTAPNNASTLDVTMHGVREPQHPTVETDSAAVSDTASFRQRETELRSIEKRFSRAHIRHETINPMVSKFREEFNEPRAKTSIISKSSILAKFHLPISRRTKYQTQDISQHSMQVAKCSSATSQYAEDAHLGQQNLHNAGDRQQVAFSSEIELEDIVNSVDPQQQTPVLHRDIPRIRRGGGSLSESLGYHKTTHIDQVLHLKTRKEYGSTLKPPSRHANNSSQQSDLSSTVLREWVSLMNDQDVKPQEEPKAETQNHGIWRLRTPPASWARWPSHTRQQRTGPAGEADNVTPRDFAVRVESGGNGIAWSTDKAGQSSKRSAAPTRSLSAQLGKAMKGGLNRVVQNTINRPSSEAHRARRKPDRRLEYPELEILPIQGGFEDLQALEQQIGTMKRGSATTESRLANSSKADNTRPPLSARFAEEVHMIQHQVPTDGFQDDETTVQSSLMIPTVPPGQARPASPGISEAASQSRESYDSGELREFEHKSEDEPPVNGDTITEDTRNVPVA</sequence>
<feature type="compositionally biased region" description="Basic and acidic residues" evidence="1">
    <location>
        <begin position="1020"/>
        <end position="1036"/>
    </location>
</feature>
<feature type="compositionally biased region" description="Polar residues" evidence="1">
    <location>
        <begin position="859"/>
        <end position="874"/>
    </location>
</feature>
<feature type="compositionally biased region" description="Basic and acidic residues" evidence="1">
    <location>
        <begin position="146"/>
        <end position="166"/>
    </location>
</feature>
<feature type="compositionally biased region" description="Low complexity" evidence="1">
    <location>
        <begin position="458"/>
        <end position="471"/>
    </location>
</feature>
<feature type="compositionally biased region" description="Polar residues" evidence="1">
    <location>
        <begin position="938"/>
        <end position="956"/>
    </location>
</feature>
<proteinExistence type="predicted"/>
<feature type="region of interest" description="Disordered" evidence="1">
    <location>
        <begin position="146"/>
        <end position="177"/>
    </location>
</feature>
<feature type="region of interest" description="Disordered" evidence="1">
    <location>
        <begin position="938"/>
        <end position="960"/>
    </location>
</feature>
<reference evidence="2 3" key="1">
    <citation type="journal article" date="2024" name="Front Chem Biol">
        <title>Unveiling the potential of Daldinia eschscholtzii MFLUCC 19-0629 through bioactivity and bioinformatics studies for enhanced sustainable agriculture production.</title>
        <authorList>
            <person name="Brooks S."/>
            <person name="Weaver J.A."/>
            <person name="Klomchit A."/>
            <person name="Alharthi S.A."/>
            <person name="Onlamun T."/>
            <person name="Nurani R."/>
            <person name="Vong T.K."/>
            <person name="Alberti F."/>
            <person name="Greco C."/>
        </authorList>
    </citation>
    <scope>NUCLEOTIDE SEQUENCE [LARGE SCALE GENOMIC DNA]</scope>
    <source>
        <strain evidence="2">MFLUCC 19-0629</strain>
    </source>
</reference>
<feature type="compositionally biased region" description="Polar residues" evidence="1">
    <location>
        <begin position="479"/>
        <end position="507"/>
    </location>
</feature>
<evidence type="ECO:0000313" key="2">
    <source>
        <dbReference type="EMBL" id="KAK6955924.1"/>
    </source>
</evidence>
<feature type="region of interest" description="Disordered" evidence="1">
    <location>
        <begin position="13"/>
        <end position="96"/>
    </location>
</feature>
<feature type="compositionally biased region" description="Polar residues" evidence="1">
    <location>
        <begin position="764"/>
        <end position="775"/>
    </location>
</feature>
<dbReference type="Proteomes" id="UP001369815">
    <property type="component" value="Unassembled WGS sequence"/>
</dbReference>
<keyword evidence="3" id="KW-1185">Reference proteome</keyword>
<evidence type="ECO:0000313" key="3">
    <source>
        <dbReference type="Proteomes" id="UP001369815"/>
    </source>
</evidence>
<feature type="region of interest" description="Disordered" evidence="1">
    <location>
        <begin position="442"/>
        <end position="507"/>
    </location>
</feature>
<feature type="region of interest" description="Disordered" evidence="1">
    <location>
        <begin position="997"/>
        <end position="1055"/>
    </location>
</feature>
<organism evidence="2 3">
    <name type="scientific">Daldinia eschscholtzii</name>
    <dbReference type="NCBI Taxonomy" id="292717"/>
    <lineage>
        <taxon>Eukaryota</taxon>
        <taxon>Fungi</taxon>
        <taxon>Dikarya</taxon>
        <taxon>Ascomycota</taxon>
        <taxon>Pezizomycotina</taxon>
        <taxon>Sordariomycetes</taxon>
        <taxon>Xylariomycetidae</taxon>
        <taxon>Xylariales</taxon>
        <taxon>Hypoxylaceae</taxon>
        <taxon>Daldinia</taxon>
    </lineage>
</organism>
<dbReference type="EMBL" id="JBANMG010000003">
    <property type="protein sequence ID" value="KAK6955924.1"/>
    <property type="molecule type" value="Genomic_DNA"/>
</dbReference>
<feature type="region of interest" description="Disordered" evidence="1">
    <location>
        <begin position="361"/>
        <end position="386"/>
    </location>
</feature>
<dbReference type="AlphaFoldDB" id="A0AAX6MTU4"/>
<name>A0AAX6MTU4_9PEZI</name>
<evidence type="ECO:0000256" key="1">
    <source>
        <dbReference type="SAM" id="MobiDB-lite"/>
    </source>
</evidence>